<keyword evidence="4" id="KW-0274">FAD</keyword>
<dbReference type="Pfam" id="PF13738">
    <property type="entry name" value="Pyr_redox_3"/>
    <property type="match status" value="1"/>
</dbReference>
<dbReference type="PANTHER" id="PTHR43539">
    <property type="entry name" value="FLAVIN-BINDING MONOOXYGENASE-LIKE PROTEIN (AFU_ORTHOLOGUE AFUA_4G09220)"/>
    <property type="match status" value="1"/>
</dbReference>
<keyword evidence="6" id="KW-0560">Oxidoreductase</keyword>
<evidence type="ECO:0000256" key="5">
    <source>
        <dbReference type="ARBA" id="ARBA00022857"/>
    </source>
</evidence>
<reference evidence="7 8" key="1">
    <citation type="journal article" date="2018" name="Evol. Lett.">
        <title>Horizontal gene cluster transfer increased hallucinogenic mushroom diversity.</title>
        <authorList>
            <person name="Reynolds H.T."/>
            <person name="Vijayakumar V."/>
            <person name="Gluck-Thaler E."/>
            <person name="Korotkin H.B."/>
            <person name="Matheny P.B."/>
            <person name="Slot J.C."/>
        </authorList>
    </citation>
    <scope>NUCLEOTIDE SEQUENCE [LARGE SCALE GENOMIC DNA]</scope>
    <source>
        <strain evidence="7 8">2629</strain>
    </source>
</reference>
<dbReference type="OrthoDB" id="74360at2759"/>
<dbReference type="GO" id="GO:0004497">
    <property type="term" value="F:monooxygenase activity"/>
    <property type="evidence" value="ECO:0007669"/>
    <property type="project" value="TreeGrafter"/>
</dbReference>
<keyword evidence="8" id="KW-1185">Reference proteome</keyword>
<evidence type="ECO:0000256" key="3">
    <source>
        <dbReference type="ARBA" id="ARBA00022630"/>
    </source>
</evidence>
<dbReference type="InterPro" id="IPR036188">
    <property type="entry name" value="FAD/NAD-bd_sf"/>
</dbReference>
<evidence type="ECO:0000313" key="7">
    <source>
        <dbReference type="EMBL" id="PPQ74602.1"/>
    </source>
</evidence>
<protein>
    <recommendedName>
        <fullName evidence="9">FAD/NAD(P)-binding domain-containing protein</fullName>
    </recommendedName>
</protein>
<dbReference type="STRING" id="181874.A0A409W7V9"/>
<comment type="similarity">
    <text evidence="2">Belongs to the FMO family.</text>
</comment>
<evidence type="ECO:0000256" key="6">
    <source>
        <dbReference type="ARBA" id="ARBA00023002"/>
    </source>
</evidence>
<dbReference type="Gene3D" id="3.50.50.60">
    <property type="entry name" value="FAD/NAD(P)-binding domain"/>
    <property type="match status" value="1"/>
</dbReference>
<keyword evidence="3" id="KW-0285">Flavoprotein</keyword>
<dbReference type="AlphaFoldDB" id="A0A409W7V9"/>
<dbReference type="InterPro" id="IPR050982">
    <property type="entry name" value="Auxin_biosynth/cation_transpt"/>
</dbReference>
<dbReference type="FunFam" id="3.50.50.60:FF:000023">
    <property type="entry name" value="Dimethylaniline monooxygenase [N-oxide-forming]"/>
    <property type="match status" value="1"/>
</dbReference>
<dbReference type="InParanoid" id="A0A409W7V9"/>
<proteinExistence type="inferred from homology"/>
<evidence type="ECO:0000256" key="4">
    <source>
        <dbReference type="ARBA" id="ARBA00022827"/>
    </source>
</evidence>
<organism evidence="7 8">
    <name type="scientific">Panaeolus cyanescens</name>
    <dbReference type="NCBI Taxonomy" id="181874"/>
    <lineage>
        <taxon>Eukaryota</taxon>
        <taxon>Fungi</taxon>
        <taxon>Dikarya</taxon>
        <taxon>Basidiomycota</taxon>
        <taxon>Agaricomycotina</taxon>
        <taxon>Agaricomycetes</taxon>
        <taxon>Agaricomycetidae</taxon>
        <taxon>Agaricales</taxon>
        <taxon>Agaricineae</taxon>
        <taxon>Galeropsidaceae</taxon>
        <taxon>Panaeolus</taxon>
    </lineage>
</organism>
<evidence type="ECO:0000256" key="2">
    <source>
        <dbReference type="ARBA" id="ARBA00009183"/>
    </source>
</evidence>
<dbReference type="Proteomes" id="UP000284842">
    <property type="component" value="Unassembled WGS sequence"/>
</dbReference>
<dbReference type="EMBL" id="NHTK01005741">
    <property type="protein sequence ID" value="PPQ74602.1"/>
    <property type="molecule type" value="Genomic_DNA"/>
</dbReference>
<evidence type="ECO:0000313" key="8">
    <source>
        <dbReference type="Proteomes" id="UP000284842"/>
    </source>
</evidence>
<accession>A0A409W7V9</accession>
<comment type="cofactor">
    <cofactor evidence="1">
        <name>FAD</name>
        <dbReference type="ChEBI" id="CHEBI:57692"/>
    </cofactor>
</comment>
<evidence type="ECO:0000256" key="1">
    <source>
        <dbReference type="ARBA" id="ARBA00001974"/>
    </source>
</evidence>
<name>A0A409W7V9_9AGAR</name>
<evidence type="ECO:0008006" key="9">
    <source>
        <dbReference type="Google" id="ProtNLM"/>
    </source>
</evidence>
<keyword evidence="5" id="KW-0521">NADP</keyword>
<dbReference type="GO" id="GO:0050660">
    <property type="term" value="F:flavin adenine dinucleotide binding"/>
    <property type="evidence" value="ECO:0007669"/>
    <property type="project" value="TreeGrafter"/>
</dbReference>
<sequence length="660" mass="73376">MSTPSKLHFSEAVLPTISKLGNPVIPADLDAHSVATSWLNKFKAYVEKSDVDGITSLMIDSTFRSNIFVKNPDGSDVAPTHSPDEALAVYWRDVLSLTWDIRTFESTPKIRKFLQDRLQTTKISNIELQESPVPPALSRPFPDIVWIQFFFTFQTSVANCYGIVRIVPFSSPNSPGGLDWKAHAIFTAVEDLKDFPELTGPRRSFAPNHGKWEQARKDEVAFADKDPAVLVVGAGHSGLETAARLKALGVSTLIIEKNGKIGDNWRSRYEALCLHDPVWLDHMPYIPFPPSWPVYTPAKKLANWLEHYAESLELNVWTSSKVEKATQDPKTKTWEVQVTKSDGTTRVFKVRHLVLAIGFKGGEPYIPSFPGSDNFKGQIIHSLHHGRALDHVGKKVVVVGACTSSHDICVDYADHNVDVTMIQRSPTYIMTTQKGFPVMLKGMYDEDSPPTEVADKIAASFPFLFAPATGYRTANHIAELDKNLLDGLKKRGFKVNNGFKGSCGLLLMVWTKAGGYYLDVGGSQYIIDGKIKLKNDSQIKEFTENGLRFEDGSELTADVVVFCTGLSDPRSSIVRLIGEESGKNLKAIWGLDEEGEMQGCFRDVGLQGLWSVMGTLSIVPRTEIEELTLPSGNFAHCRYYTKHLALQIKAQEEGIFGERY</sequence>
<dbReference type="PANTHER" id="PTHR43539:SF68">
    <property type="entry name" value="FLAVIN-BINDING MONOOXYGENASE-LIKE PROTEIN (AFU_ORTHOLOGUE AFUA_4G09220)"/>
    <property type="match status" value="1"/>
</dbReference>
<dbReference type="SUPFAM" id="SSF51905">
    <property type="entry name" value="FAD/NAD(P)-binding domain"/>
    <property type="match status" value="2"/>
</dbReference>
<gene>
    <name evidence="7" type="ORF">CVT24_004191</name>
</gene>
<comment type="caution">
    <text evidence="7">The sequence shown here is derived from an EMBL/GenBank/DDBJ whole genome shotgun (WGS) entry which is preliminary data.</text>
</comment>